<dbReference type="CDD" id="cd16461">
    <property type="entry name" value="RING-H2_EL5-like"/>
    <property type="match status" value="1"/>
</dbReference>
<keyword evidence="7" id="KW-0479">Metal-binding</keyword>
<feature type="domain" description="RING-type" evidence="15">
    <location>
        <begin position="131"/>
        <end position="173"/>
    </location>
</feature>
<comment type="caution">
    <text evidence="16">The sequence shown here is derived from an EMBL/GenBank/DDBJ whole genome shotgun (WGS) entry which is preliminary data.</text>
</comment>
<keyword evidence="5" id="KW-0808">Transferase</keyword>
<evidence type="ECO:0000256" key="1">
    <source>
        <dbReference type="ARBA" id="ARBA00000900"/>
    </source>
</evidence>
<dbReference type="OrthoDB" id="8062037at2759"/>
<dbReference type="InterPro" id="IPR044600">
    <property type="entry name" value="ATL1/ATL16-like"/>
</dbReference>
<evidence type="ECO:0000313" key="16">
    <source>
        <dbReference type="EMBL" id="TXG68120.1"/>
    </source>
</evidence>
<gene>
    <name evidence="16" type="ORF">EZV62_009395</name>
</gene>
<keyword evidence="10" id="KW-0862">Zinc</keyword>
<dbReference type="Proteomes" id="UP000323000">
    <property type="component" value="Chromosome 3"/>
</dbReference>
<evidence type="ECO:0000256" key="3">
    <source>
        <dbReference type="ARBA" id="ARBA00004906"/>
    </source>
</evidence>
<evidence type="ECO:0000256" key="9">
    <source>
        <dbReference type="ARBA" id="ARBA00022786"/>
    </source>
</evidence>
<dbReference type="PANTHER" id="PTHR46913:SF1">
    <property type="entry name" value="RING-H2 FINGER PROTEIN ATL16"/>
    <property type="match status" value="1"/>
</dbReference>
<dbReference type="Gene3D" id="3.30.40.10">
    <property type="entry name" value="Zinc/RING finger domain, C3HC4 (zinc finger)"/>
    <property type="match status" value="1"/>
</dbReference>
<dbReference type="SUPFAM" id="SSF57850">
    <property type="entry name" value="RING/U-box"/>
    <property type="match status" value="1"/>
</dbReference>
<sequence>MGVSKKKVTIAHDGDGATFINIVHKYRCSCGHVRGAYSNDCQLLPQNPEAKFRELQRFINEVIPTYKFEKNVRAFVCGWIVSHATVSNVFPFDCPNNSTCTTCNSIIFRALEGDLLIIYLHDPRREDDHTCSICLREFEDGEDIRILPKCKHQFHIDCIDSWLYSHSTCPLCRTNTPIDHTTSNVLFSLDLNL</sequence>
<comment type="pathway">
    <text evidence="3">Protein modification; protein ubiquitination.</text>
</comment>
<keyword evidence="8 14" id="KW-0863">Zinc-finger</keyword>
<organism evidence="16 17">
    <name type="scientific">Acer yangbiense</name>
    <dbReference type="NCBI Taxonomy" id="1000413"/>
    <lineage>
        <taxon>Eukaryota</taxon>
        <taxon>Viridiplantae</taxon>
        <taxon>Streptophyta</taxon>
        <taxon>Embryophyta</taxon>
        <taxon>Tracheophyta</taxon>
        <taxon>Spermatophyta</taxon>
        <taxon>Magnoliopsida</taxon>
        <taxon>eudicotyledons</taxon>
        <taxon>Gunneridae</taxon>
        <taxon>Pentapetalae</taxon>
        <taxon>rosids</taxon>
        <taxon>malvids</taxon>
        <taxon>Sapindales</taxon>
        <taxon>Sapindaceae</taxon>
        <taxon>Hippocastanoideae</taxon>
        <taxon>Acereae</taxon>
        <taxon>Acer</taxon>
    </lineage>
</organism>
<dbReference type="AlphaFoldDB" id="A0A5C7IFP4"/>
<keyword evidence="6" id="KW-0812">Transmembrane</keyword>
<dbReference type="GO" id="GO:0061630">
    <property type="term" value="F:ubiquitin protein ligase activity"/>
    <property type="evidence" value="ECO:0007669"/>
    <property type="project" value="UniProtKB-EC"/>
</dbReference>
<comment type="catalytic activity">
    <reaction evidence="1">
        <text>S-ubiquitinyl-[E2 ubiquitin-conjugating enzyme]-L-cysteine + [acceptor protein]-L-lysine = [E2 ubiquitin-conjugating enzyme]-L-cysteine + N(6)-ubiquitinyl-[acceptor protein]-L-lysine.</text>
        <dbReference type="EC" id="2.3.2.27"/>
    </reaction>
</comment>
<dbReference type="EMBL" id="VAHF01000003">
    <property type="protein sequence ID" value="TXG68120.1"/>
    <property type="molecule type" value="Genomic_DNA"/>
</dbReference>
<dbReference type="PROSITE" id="PS50089">
    <property type="entry name" value="ZF_RING_2"/>
    <property type="match status" value="1"/>
</dbReference>
<dbReference type="Pfam" id="PF13639">
    <property type="entry name" value="zf-RING_2"/>
    <property type="match status" value="1"/>
</dbReference>
<dbReference type="PANTHER" id="PTHR46913">
    <property type="entry name" value="RING-H2 FINGER PROTEIN ATL16"/>
    <property type="match status" value="1"/>
</dbReference>
<keyword evidence="11" id="KW-1133">Transmembrane helix</keyword>
<dbReference type="SMART" id="SM00184">
    <property type="entry name" value="RING"/>
    <property type="match status" value="1"/>
</dbReference>
<reference evidence="17" key="1">
    <citation type="journal article" date="2019" name="Gigascience">
        <title>De novo genome assembly of the endangered Acer yangbiense, a plant species with extremely small populations endemic to Yunnan Province, China.</title>
        <authorList>
            <person name="Yang J."/>
            <person name="Wariss H.M."/>
            <person name="Tao L."/>
            <person name="Zhang R."/>
            <person name="Yun Q."/>
            <person name="Hollingsworth P."/>
            <person name="Dao Z."/>
            <person name="Luo G."/>
            <person name="Guo H."/>
            <person name="Ma Y."/>
            <person name="Sun W."/>
        </authorList>
    </citation>
    <scope>NUCLEOTIDE SEQUENCE [LARGE SCALE GENOMIC DNA]</scope>
    <source>
        <strain evidence="17">cv. Malutang</strain>
    </source>
</reference>
<dbReference type="GO" id="GO:0016567">
    <property type="term" value="P:protein ubiquitination"/>
    <property type="evidence" value="ECO:0007669"/>
    <property type="project" value="UniProtKB-UniPathway"/>
</dbReference>
<keyword evidence="9" id="KW-0833">Ubl conjugation pathway</keyword>
<accession>A0A5C7IFP4</accession>
<evidence type="ECO:0000259" key="15">
    <source>
        <dbReference type="PROSITE" id="PS50089"/>
    </source>
</evidence>
<evidence type="ECO:0000256" key="14">
    <source>
        <dbReference type="PROSITE-ProRule" id="PRU00175"/>
    </source>
</evidence>
<name>A0A5C7IFP4_9ROSI</name>
<evidence type="ECO:0000256" key="11">
    <source>
        <dbReference type="ARBA" id="ARBA00022989"/>
    </source>
</evidence>
<dbReference type="InterPro" id="IPR013083">
    <property type="entry name" value="Znf_RING/FYVE/PHD"/>
</dbReference>
<evidence type="ECO:0000313" key="17">
    <source>
        <dbReference type="Proteomes" id="UP000323000"/>
    </source>
</evidence>
<evidence type="ECO:0000256" key="2">
    <source>
        <dbReference type="ARBA" id="ARBA00004167"/>
    </source>
</evidence>
<dbReference type="GO" id="GO:0016020">
    <property type="term" value="C:membrane"/>
    <property type="evidence" value="ECO:0007669"/>
    <property type="project" value="UniProtKB-SubCell"/>
</dbReference>
<comment type="subcellular location">
    <subcellularLocation>
        <location evidence="2">Membrane</location>
        <topology evidence="2">Single-pass membrane protein</topology>
    </subcellularLocation>
</comment>
<comment type="similarity">
    <text evidence="13">Belongs to the RING-type zinc finger family. ATL subfamily.</text>
</comment>
<evidence type="ECO:0000256" key="10">
    <source>
        <dbReference type="ARBA" id="ARBA00022833"/>
    </source>
</evidence>
<evidence type="ECO:0000256" key="12">
    <source>
        <dbReference type="ARBA" id="ARBA00023136"/>
    </source>
</evidence>
<evidence type="ECO:0000256" key="8">
    <source>
        <dbReference type="ARBA" id="ARBA00022771"/>
    </source>
</evidence>
<dbReference type="UniPathway" id="UPA00143"/>
<dbReference type="GO" id="GO:0008270">
    <property type="term" value="F:zinc ion binding"/>
    <property type="evidence" value="ECO:0007669"/>
    <property type="project" value="UniProtKB-KW"/>
</dbReference>
<evidence type="ECO:0000256" key="6">
    <source>
        <dbReference type="ARBA" id="ARBA00022692"/>
    </source>
</evidence>
<evidence type="ECO:0000256" key="4">
    <source>
        <dbReference type="ARBA" id="ARBA00012483"/>
    </source>
</evidence>
<protein>
    <recommendedName>
        <fullName evidence="4">RING-type E3 ubiquitin transferase</fullName>
        <ecNumber evidence="4">2.3.2.27</ecNumber>
    </recommendedName>
</protein>
<dbReference type="InterPro" id="IPR001841">
    <property type="entry name" value="Znf_RING"/>
</dbReference>
<keyword evidence="12" id="KW-0472">Membrane</keyword>
<keyword evidence="17" id="KW-1185">Reference proteome</keyword>
<evidence type="ECO:0000256" key="7">
    <source>
        <dbReference type="ARBA" id="ARBA00022723"/>
    </source>
</evidence>
<evidence type="ECO:0000256" key="5">
    <source>
        <dbReference type="ARBA" id="ARBA00022679"/>
    </source>
</evidence>
<evidence type="ECO:0000256" key="13">
    <source>
        <dbReference type="ARBA" id="ARBA00024209"/>
    </source>
</evidence>
<dbReference type="EC" id="2.3.2.27" evidence="4"/>
<proteinExistence type="inferred from homology"/>